<evidence type="ECO:0000313" key="1">
    <source>
        <dbReference type="EMBL" id="QLJ53084.1"/>
    </source>
</evidence>
<dbReference type="KEGG" id="flt:Sv326_0909"/>
<dbReference type="AlphaFoldDB" id="A0A7D6BV95"/>
<dbReference type="Proteomes" id="UP000510821">
    <property type="component" value="Chromosome"/>
</dbReference>
<organism evidence="1 2">
    <name type="scientific">Fermentimicrarchaeum limneticum</name>
    <dbReference type="NCBI Taxonomy" id="2795018"/>
    <lineage>
        <taxon>Archaea</taxon>
        <taxon>Candidatus Micrarchaeota</taxon>
        <taxon>Candidatus Fermentimicrarchaeales</taxon>
        <taxon>Candidatus Fermentimicrarchaeaceae</taxon>
        <taxon>Candidatus Fermentimicrarchaeum</taxon>
    </lineage>
</organism>
<sequence>MEKYREEMPLREHIESFRRNRVLADSLKSLGLTDEALVFTRHGYATAVTEEGSKQLEELARISTRIDRRNVYELQSVGVGEVFGKITFVREFVLPPEKLILAVRGGGDLEIKGMRTAKTLLGEYMKIEEQRDRSSFMAVLLRVINKPEEKDVKLLGQFEDRFDEIFVRRGMTIDKILKTPWRMLANTGRIAHTKYYEEDVRKAGVEVFGTHIHLSNLIPSPYDIYTNAGPRQRIEWTGIMLVRMGSWWETRLSNENFAAFHSNINDPAGLRRIVSELSDETPLGAFYMYKDFVQSNRARMMRYEELLEKVG</sequence>
<protein>
    <submittedName>
        <fullName evidence="1">Uncharacterized protein</fullName>
    </submittedName>
</protein>
<name>A0A7D6BV95_FERL1</name>
<proteinExistence type="predicted"/>
<evidence type="ECO:0000313" key="2">
    <source>
        <dbReference type="Proteomes" id="UP000510821"/>
    </source>
</evidence>
<reference evidence="2" key="1">
    <citation type="submission" date="2020-07" db="EMBL/GenBank/DDBJ databases">
        <title>Metabolic diversity and evolutionary history of the archaeal phylum ###Micrarchaeota### uncovered from a freshwater lake metagenome.</title>
        <authorList>
            <person name="Kadnikov V.V."/>
            <person name="Savvichev A.S."/>
            <person name="Mardanov A.V."/>
            <person name="Beletsky A.V."/>
            <person name="Chupakov A.V."/>
            <person name="Kokryatskaya N.M."/>
            <person name="Pimenov N.V."/>
            <person name="Ravin N.V."/>
        </authorList>
    </citation>
    <scope>NUCLEOTIDE SEQUENCE [LARGE SCALE GENOMIC DNA]</scope>
</reference>
<accession>A0A7D6BV95</accession>
<dbReference type="EMBL" id="CP058998">
    <property type="protein sequence ID" value="QLJ53084.1"/>
    <property type="molecule type" value="Genomic_DNA"/>
</dbReference>
<gene>
    <name evidence="1" type="ORF">Sv326_0909</name>
</gene>